<evidence type="ECO:0000313" key="2">
    <source>
        <dbReference type="EMBL" id="KUN85423.1"/>
    </source>
</evidence>
<dbReference type="STRING" id="1943.AQJ64_11985"/>
<dbReference type="EMBL" id="LMWW01000013">
    <property type="protein sequence ID" value="KUN85423.1"/>
    <property type="molecule type" value="Genomic_DNA"/>
</dbReference>
<gene>
    <name evidence="2" type="ORF">AQJ64_11985</name>
</gene>
<dbReference type="Proteomes" id="UP000052982">
    <property type="component" value="Unassembled WGS sequence"/>
</dbReference>
<feature type="domain" description="Gp5/Type VI secretion system Vgr protein OB-fold" evidence="1">
    <location>
        <begin position="11"/>
        <end position="85"/>
    </location>
</feature>
<keyword evidence="3" id="KW-1185">Reference proteome</keyword>
<dbReference type="RefSeq" id="WP_055632205.1">
    <property type="nucleotide sequence ID" value="NZ_JBIRRP010000001.1"/>
</dbReference>
<evidence type="ECO:0000313" key="3">
    <source>
        <dbReference type="Proteomes" id="UP000052982"/>
    </source>
</evidence>
<dbReference type="OrthoDB" id="9762420at2"/>
<dbReference type="InterPro" id="IPR006531">
    <property type="entry name" value="Gp5/Vgr_OB"/>
</dbReference>
<sequence length="170" mass="17491">MLEATKYLGKYRGTVVNNVDPLQQGRIQATVPDVLGDTPCTFAMPCLPVAGPQTGMYVVPVVGAGVWIEFEQGDPSYPIWTGCWFGSVAEVPPTALAGPPGQPNIVLQTRGQYSVLLSDLPGGPGITLRSPGGAVITVNDTGILISNGKGATISLVGNVVDVNTGGLTVT</sequence>
<dbReference type="InterPro" id="IPR037026">
    <property type="entry name" value="Vgr_OB-fold_dom_sf"/>
</dbReference>
<accession>A0A117RDW4</accession>
<proteinExistence type="predicted"/>
<name>A0A117RDW4_9ACTN</name>
<dbReference type="Pfam" id="PF04717">
    <property type="entry name" value="Phage_base_V"/>
    <property type="match status" value="1"/>
</dbReference>
<dbReference type="Gene3D" id="2.40.50.230">
    <property type="entry name" value="Gp5 N-terminal domain"/>
    <property type="match status" value="1"/>
</dbReference>
<protein>
    <submittedName>
        <fullName evidence="2">Baseplate assembly protein</fullName>
    </submittedName>
</protein>
<organism evidence="2 3">
    <name type="scientific">Streptomyces griseoruber</name>
    <dbReference type="NCBI Taxonomy" id="1943"/>
    <lineage>
        <taxon>Bacteria</taxon>
        <taxon>Bacillati</taxon>
        <taxon>Actinomycetota</taxon>
        <taxon>Actinomycetes</taxon>
        <taxon>Kitasatosporales</taxon>
        <taxon>Streptomycetaceae</taxon>
        <taxon>Streptomyces</taxon>
    </lineage>
</organism>
<dbReference type="AlphaFoldDB" id="A0A117RDW4"/>
<evidence type="ECO:0000259" key="1">
    <source>
        <dbReference type="Pfam" id="PF04717"/>
    </source>
</evidence>
<comment type="caution">
    <text evidence="2">The sequence shown here is derived from an EMBL/GenBank/DDBJ whole genome shotgun (WGS) entry which is preliminary data.</text>
</comment>
<dbReference type="SUPFAM" id="SSF69255">
    <property type="entry name" value="gp5 N-terminal domain-like"/>
    <property type="match status" value="1"/>
</dbReference>
<reference evidence="2 3" key="1">
    <citation type="submission" date="2015-10" db="EMBL/GenBank/DDBJ databases">
        <title>Draft genome sequence of Streptomyces griseoruber DSM 40281, type strain for the species Streptomyces griseoruber.</title>
        <authorList>
            <person name="Ruckert C."/>
            <person name="Winkler A."/>
            <person name="Kalinowski J."/>
            <person name="Kampfer P."/>
            <person name="Glaeser S."/>
        </authorList>
    </citation>
    <scope>NUCLEOTIDE SEQUENCE [LARGE SCALE GENOMIC DNA]</scope>
    <source>
        <strain evidence="2 3">DSM 40281</strain>
    </source>
</reference>